<sequence>MKALKLKIAPIGTCRIHGPLRKGVSVYPIKAHSLRNYGFVHSSAEALQQLRFMFGKASIPSDIQPVLFRPSVVAEKLGLPYSAADLYLVEISSRKLVTVDERPVQTNYLSRYFAEFFADRNRTRQFWTMGSPARLEERRAWLDQDPAFLHLSEQDRNLLARMVRRVQSDDEIEQEMQEIVNLIGRDKIVFVTHVDARTTDDEVIDQRHTLIQTVKSISARLEVPCYEPTAVMQEMGQANALENGGLDLTHYTDEFAQRICADWYSQYFLQLVDFASLLNTTPVVDLPDPAESIEAAWNSGNLLDASRRVHAVLRTDRGRPEHQMLLARMQSELGNYEAAIALIEAARQDEDSTEQVDELLMRCYFELERYQEAQRTAAALLGDERETTEILRICAVSATRTGEIETAIANWKRLFRISPDSTEAADAVLNLLEMTSAVEAAGHWADEVRAVLPTHGASYAVQWKRSIAAGDRLALLAVAEQAPRLEDRDTVSLARYASDRGYASAAAALLVSQDLLGRKSTDFERWVSNQGPQWLNDGEQALERDDLAVATDRIKAICQIDPTNRNALRAEWDLEKQLQKSARAAFVAKDYAKLLRIIDVAINARITFPELDNYRGRAADALGDIETAIHHLRLAADQPEAPVSVRLHLARVAIRNERLRDAVEAYAVVARDSSADKASQEEALRQLSSLRTRGIRAARELNASGLPDEAWTLLELIEQLTVGDAPIAPEKKRVISSLHAKIRLLDPASAEERMAVSETILRLAPDDHIGLKTAAVAAMRLQRFTQALTHWQALHEMGENVEYIEGNIKKCLASIERSNRLMKAVRRSVVSAA</sequence>
<dbReference type="Gene3D" id="1.25.40.10">
    <property type="entry name" value="Tetratricopeptide repeat domain"/>
    <property type="match status" value="2"/>
</dbReference>
<comment type="caution">
    <text evidence="3">The sequence shown here is derived from an EMBL/GenBank/DDBJ whole genome shotgun (WGS) entry which is preliminary data.</text>
</comment>
<dbReference type="SUPFAM" id="SSF48452">
    <property type="entry name" value="TPR-like"/>
    <property type="match status" value="2"/>
</dbReference>
<gene>
    <name evidence="3" type="ORF">LMG28140_05533</name>
</gene>
<keyword evidence="2" id="KW-0802">TPR repeat</keyword>
<keyword evidence="1" id="KW-0677">Repeat</keyword>
<dbReference type="InterPro" id="IPR051012">
    <property type="entry name" value="CellSynth/LPSAsmb/PSIAsmb"/>
</dbReference>
<dbReference type="EMBL" id="CAJHCP010000014">
    <property type="protein sequence ID" value="CAD6554786.1"/>
    <property type="molecule type" value="Genomic_DNA"/>
</dbReference>
<keyword evidence="4" id="KW-1185">Reference proteome</keyword>
<accession>A0ABM8P2X0</accession>
<evidence type="ECO:0000256" key="2">
    <source>
        <dbReference type="ARBA" id="ARBA00022803"/>
    </source>
</evidence>
<proteinExistence type="predicted"/>
<dbReference type="Proteomes" id="UP000598032">
    <property type="component" value="Unassembled WGS sequence"/>
</dbReference>
<dbReference type="PANTHER" id="PTHR45586:SF1">
    <property type="entry name" value="LIPOPOLYSACCHARIDE ASSEMBLY PROTEIN B"/>
    <property type="match status" value="1"/>
</dbReference>
<dbReference type="RefSeq" id="WP_201645446.1">
    <property type="nucleotide sequence ID" value="NZ_CAJHCP010000014.1"/>
</dbReference>
<protein>
    <recommendedName>
        <fullName evidence="5">Tetratricopeptide repeat protein</fullName>
    </recommendedName>
</protein>
<dbReference type="InterPro" id="IPR011990">
    <property type="entry name" value="TPR-like_helical_dom_sf"/>
</dbReference>
<dbReference type="PANTHER" id="PTHR45586">
    <property type="entry name" value="TPR REPEAT-CONTAINING PROTEIN PA4667"/>
    <property type="match status" value="1"/>
</dbReference>
<name>A0ABM8P2X0_9BURK</name>
<organism evidence="3 4">
    <name type="scientific">Paraburkholderia metrosideri</name>
    <dbReference type="NCBI Taxonomy" id="580937"/>
    <lineage>
        <taxon>Bacteria</taxon>
        <taxon>Pseudomonadati</taxon>
        <taxon>Pseudomonadota</taxon>
        <taxon>Betaproteobacteria</taxon>
        <taxon>Burkholderiales</taxon>
        <taxon>Burkholderiaceae</taxon>
        <taxon>Paraburkholderia</taxon>
    </lineage>
</organism>
<evidence type="ECO:0008006" key="5">
    <source>
        <dbReference type="Google" id="ProtNLM"/>
    </source>
</evidence>
<evidence type="ECO:0000256" key="1">
    <source>
        <dbReference type="ARBA" id="ARBA00022737"/>
    </source>
</evidence>
<reference evidence="3 4" key="1">
    <citation type="submission" date="2020-10" db="EMBL/GenBank/DDBJ databases">
        <authorList>
            <person name="Peeters C."/>
        </authorList>
    </citation>
    <scope>NUCLEOTIDE SEQUENCE [LARGE SCALE GENOMIC DNA]</scope>
    <source>
        <strain evidence="3 4">LMG 28140</strain>
    </source>
</reference>
<dbReference type="Pfam" id="PF12895">
    <property type="entry name" value="ANAPC3"/>
    <property type="match status" value="1"/>
</dbReference>
<evidence type="ECO:0000313" key="4">
    <source>
        <dbReference type="Proteomes" id="UP000598032"/>
    </source>
</evidence>
<evidence type="ECO:0000313" key="3">
    <source>
        <dbReference type="EMBL" id="CAD6554786.1"/>
    </source>
</evidence>